<evidence type="ECO:0008006" key="2">
    <source>
        <dbReference type="Google" id="ProtNLM"/>
    </source>
</evidence>
<dbReference type="SUPFAM" id="SSF56300">
    <property type="entry name" value="Metallo-dependent phosphatases"/>
    <property type="match status" value="1"/>
</dbReference>
<comment type="caution">
    <text evidence="1">The sequence shown here is derived from an EMBL/GenBank/DDBJ whole genome shotgun (WGS) entry which is preliminary data.</text>
</comment>
<sequence>MMLRQNYESYPTFGGEQPLGRGRYDLVTIGHEDYILLGVGYSVQRTDAAWLDSVLKQYPDRTAILLAHWYLELDDQVFSADSAVLHEIVAANPNVRYVLCGHRHGMKHVAELYDDNNDGTNDRTVQAIMVDYQTLPDGGSGYLMIITIDPVTREFKITSYSPVLDDYNFFPDESIETYTLPLSTVAGK</sequence>
<organism evidence="1">
    <name type="scientific">bioreactor metagenome</name>
    <dbReference type="NCBI Taxonomy" id="1076179"/>
    <lineage>
        <taxon>unclassified sequences</taxon>
        <taxon>metagenomes</taxon>
        <taxon>ecological metagenomes</taxon>
    </lineage>
</organism>
<dbReference type="InterPro" id="IPR051918">
    <property type="entry name" value="STPP_CPPED1"/>
</dbReference>
<dbReference type="EMBL" id="VSSQ01028223">
    <property type="protein sequence ID" value="MPM77841.1"/>
    <property type="molecule type" value="Genomic_DNA"/>
</dbReference>
<accession>A0A645CLI2</accession>
<proteinExistence type="predicted"/>
<name>A0A645CLI2_9ZZZZ</name>
<gene>
    <name evidence="1" type="ORF">SDC9_124849</name>
</gene>
<reference evidence="1" key="1">
    <citation type="submission" date="2019-08" db="EMBL/GenBank/DDBJ databases">
        <authorList>
            <person name="Kucharzyk K."/>
            <person name="Murdoch R.W."/>
            <person name="Higgins S."/>
            <person name="Loffler F."/>
        </authorList>
    </citation>
    <scope>NUCLEOTIDE SEQUENCE</scope>
</reference>
<protein>
    <recommendedName>
        <fullName evidence="2">Calcineurin-like phosphoesterase domain-containing protein</fullName>
    </recommendedName>
</protein>
<dbReference type="AlphaFoldDB" id="A0A645CLI2"/>
<evidence type="ECO:0000313" key="1">
    <source>
        <dbReference type="EMBL" id="MPM77841.1"/>
    </source>
</evidence>
<dbReference type="Gene3D" id="3.60.21.10">
    <property type="match status" value="1"/>
</dbReference>
<dbReference type="InterPro" id="IPR029052">
    <property type="entry name" value="Metallo-depent_PP-like"/>
</dbReference>
<dbReference type="PANTHER" id="PTHR43143:SF5">
    <property type="entry name" value="SECRETED PROTEIN"/>
    <property type="match status" value="1"/>
</dbReference>
<dbReference type="PANTHER" id="PTHR43143">
    <property type="entry name" value="METALLOPHOSPHOESTERASE, CALCINEURIN SUPERFAMILY"/>
    <property type="match status" value="1"/>
</dbReference>